<evidence type="ECO:0000313" key="2">
    <source>
        <dbReference type="Proteomes" id="UP000553034"/>
    </source>
</evidence>
<comment type="caution">
    <text evidence="1">The sequence shown here is derived from an EMBL/GenBank/DDBJ whole genome shotgun (WGS) entry which is preliminary data.</text>
</comment>
<dbReference type="PROSITE" id="PS51257">
    <property type="entry name" value="PROKAR_LIPOPROTEIN"/>
    <property type="match status" value="1"/>
</dbReference>
<dbReference type="RefSeq" id="WP_183477514.1">
    <property type="nucleotide sequence ID" value="NZ_JACIFO010000005.1"/>
</dbReference>
<accession>A0A840EM15</accession>
<dbReference type="Proteomes" id="UP000553034">
    <property type="component" value="Unassembled WGS sequence"/>
</dbReference>
<gene>
    <name evidence="1" type="ORF">GGR32_001454</name>
</gene>
<keyword evidence="2" id="KW-1185">Reference proteome</keyword>
<name>A0A840EM15_9FLAO</name>
<reference evidence="1 2" key="1">
    <citation type="submission" date="2020-08" db="EMBL/GenBank/DDBJ databases">
        <title>Genomic Encyclopedia of Type Strains, Phase IV (KMG-IV): sequencing the most valuable type-strain genomes for metagenomic binning, comparative biology and taxonomic classification.</title>
        <authorList>
            <person name="Goeker M."/>
        </authorList>
    </citation>
    <scope>NUCLEOTIDE SEQUENCE [LARGE SCALE GENOMIC DNA]</scope>
    <source>
        <strain evidence="1 2">DSM 29568</strain>
    </source>
</reference>
<dbReference type="AlphaFoldDB" id="A0A840EM15"/>
<evidence type="ECO:0008006" key="3">
    <source>
        <dbReference type="Google" id="ProtNLM"/>
    </source>
</evidence>
<evidence type="ECO:0000313" key="1">
    <source>
        <dbReference type="EMBL" id="MBB4119158.1"/>
    </source>
</evidence>
<protein>
    <recommendedName>
        <fullName evidence="3">Deoxyribose-phosphate aldolase</fullName>
    </recommendedName>
</protein>
<proteinExistence type="predicted"/>
<dbReference type="EMBL" id="JACIFO010000005">
    <property type="protein sequence ID" value="MBB4119158.1"/>
    <property type="molecule type" value="Genomic_DNA"/>
</dbReference>
<organism evidence="1 2">
    <name type="scientific">Mesonia hippocampi</name>
    <dbReference type="NCBI Taxonomy" id="1628250"/>
    <lineage>
        <taxon>Bacteria</taxon>
        <taxon>Pseudomonadati</taxon>
        <taxon>Bacteroidota</taxon>
        <taxon>Flavobacteriia</taxon>
        <taxon>Flavobacteriales</taxon>
        <taxon>Flavobacteriaceae</taxon>
        <taxon>Mesonia</taxon>
    </lineage>
</organism>
<sequence length="259" mass="30264">MKFFLQEKQLIFGLVSSILLYACQPESKKSFSKSHSIEKAEEIINQSLSSSTNKNLATAEIHFNYQGEQYITKRNCNLFKYEHYYKKYGDVYKDVYTNTGFKHYKNGETIQLPQNEIDERVLALKTVNYLPFVPYGLTKERVFKTYLEDEVFKGKTYEVIQVRKPDNIQVKNALYWLEKDTKHLKFISYHAQGETYLGVVKSTVQIDGFTLANFDVYRLKKPLESLSKVLIAYQKTEVEKVANYAIENVEIKQLNTSCK</sequence>